<reference evidence="1" key="1">
    <citation type="submission" date="2022-10" db="EMBL/GenBank/DDBJ databases">
        <title>Culturing micro-colonial fungi from biological soil crusts in the Mojave desert and describing Neophaeococcomyces mojavensis, and introducing the new genera and species Taxawa tesnikishii.</title>
        <authorList>
            <person name="Kurbessoian T."/>
            <person name="Stajich J.E."/>
        </authorList>
    </citation>
    <scope>NUCLEOTIDE SEQUENCE</scope>
    <source>
        <strain evidence="1">JES_112</strain>
    </source>
</reference>
<protein>
    <submittedName>
        <fullName evidence="1">Uncharacterized protein</fullName>
    </submittedName>
</protein>
<proteinExistence type="predicted"/>
<evidence type="ECO:0000313" key="1">
    <source>
        <dbReference type="EMBL" id="KAJ9664033.1"/>
    </source>
</evidence>
<organism evidence="1 2">
    <name type="scientific">Neophaeococcomyces mojaviensis</name>
    <dbReference type="NCBI Taxonomy" id="3383035"/>
    <lineage>
        <taxon>Eukaryota</taxon>
        <taxon>Fungi</taxon>
        <taxon>Dikarya</taxon>
        <taxon>Ascomycota</taxon>
        <taxon>Pezizomycotina</taxon>
        <taxon>Eurotiomycetes</taxon>
        <taxon>Chaetothyriomycetidae</taxon>
        <taxon>Chaetothyriales</taxon>
        <taxon>Chaetothyriales incertae sedis</taxon>
        <taxon>Neophaeococcomyces</taxon>
    </lineage>
</organism>
<sequence length="369" mass="39988">MASFHEVNPRIDPGTEEKVNSTAASAQEQAAGLAEAVKTKPSQPGRDASQAYNSVSSSQFAQDLANGPAATTIKNQANATGDEFADLAGSRRVPEHKAANDTPLTHYHSFFWNLLSWKNPRATGISFAGVITFIFACRYLPIIRLFLRALWTVLGVVTLAETAAKYTIGSSVAGSVRPRKYYKIPKETLEATLDDAEQFINFFVIEIQRIVFAENIPITAGAFVTAFISYYLIKLLPAWGFALFATSVVFLTPLVYVSNKELIDSQLQHASEVVGEQTTQLKNLTAEHTSKGLESVKQYTGDYTALASEYIGKSRQKIPPLANSSNTKSDVDAADFPDAPNNEFASSAEHTKPFLNSPGDGEAFAASAT</sequence>
<accession>A0ACC3AJP6</accession>
<gene>
    <name evidence="1" type="ORF">H2198_000536</name>
</gene>
<dbReference type="Proteomes" id="UP001172386">
    <property type="component" value="Unassembled WGS sequence"/>
</dbReference>
<name>A0ACC3AJP6_9EURO</name>
<dbReference type="EMBL" id="JAPDRQ010000005">
    <property type="protein sequence ID" value="KAJ9664033.1"/>
    <property type="molecule type" value="Genomic_DNA"/>
</dbReference>
<keyword evidence="2" id="KW-1185">Reference proteome</keyword>
<comment type="caution">
    <text evidence="1">The sequence shown here is derived from an EMBL/GenBank/DDBJ whole genome shotgun (WGS) entry which is preliminary data.</text>
</comment>
<evidence type="ECO:0000313" key="2">
    <source>
        <dbReference type="Proteomes" id="UP001172386"/>
    </source>
</evidence>